<feature type="transmembrane region" description="Helical" evidence="1">
    <location>
        <begin position="21"/>
        <end position="38"/>
    </location>
</feature>
<protein>
    <submittedName>
        <fullName evidence="2">Uncharacterized protein</fullName>
    </submittedName>
</protein>
<dbReference type="EMBL" id="QKZR01000002">
    <property type="protein sequence ID" value="PZX40907.1"/>
    <property type="molecule type" value="Genomic_DNA"/>
</dbReference>
<accession>A0ABX5PYC0</accession>
<dbReference type="RefSeq" id="WP_015362878.1">
    <property type="nucleotide sequence ID" value="NZ_QKZR01000002.1"/>
</dbReference>
<keyword evidence="1" id="KW-1133">Transmembrane helix</keyword>
<evidence type="ECO:0000256" key="1">
    <source>
        <dbReference type="SAM" id="Phobius"/>
    </source>
</evidence>
<evidence type="ECO:0000313" key="2">
    <source>
        <dbReference type="EMBL" id="PZX40907.1"/>
    </source>
</evidence>
<proteinExistence type="predicted"/>
<evidence type="ECO:0000313" key="3">
    <source>
        <dbReference type="Proteomes" id="UP000248584"/>
    </source>
</evidence>
<organism evidence="2 3">
    <name type="scientific">Nonlabens dokdonensis</name>
    <dbReference type="NCBI Taxonomy" id="328515"/>
    <lineage>
        <taxon>Bacteria</taxon>
        <taxon>Pseudomonadati</taxon>
        <taxon>Bacteroidota</taxon>
        <taxon>Flavobacteriia</taxon>
        <taxon>Flavobacteriales</taxon>
        <taxon>Flavobacteriaceae</taxon>
        <taxon>Nonlabens</taxon>
    </lineage>
</organism>
<keyword evidence="1" id="KW-0472">Membrane</keyword>
<sequence length="112" mass="12710">MEDNKPPILNSKNIALITKIIAIYAAFYLCVIIVQLFVNPLDENPLTPQNAYDPIYFMAAVHLIVLAISGWSVLKKKFHWIVALVCAVLVAFSRFYYNEIAEYIWGLTTTVS</sequence>
<keyword evidence="3" id="KW-1185">Reference proteome</keyword>
<keyword evidence="1" id="KW-0812">Transmembrane</keyword>
<gene>
    <name evidence="2" type="ORF">LX97_01680</name>
</gene>
<comment type="caution">
    <text evidence="2">The sequence shown here is derived from an EMBL/GenBank/DDBJ whole genome shotgun (WGS) entry which is preliminary data.</text>
</comment>
<feature type="transmembrane region" description="Helical" evidence="1">
    <location>
        <begin position="54"/>
        <end position="73"/>
    </location>
</feature>
<reference evidence="2 3" key="1">
    <citation type="submission" date="2018-06" db="EMBL/GenBank/DDBJ databases">
        <title>Genomic Encyclopedia of Archaeal and Bacterial Type Strains, Phase II (KMG-II): from individual species to whole genera.</title>
        <authorList>
            <person name="Goeker M."/>
        </authorList>
    </citation>
    <scope>NUCLEOTIDE SEQUENCE [LARGE SCALE GENOMIC DNA]</scope>
    <source>
        <strain evidence="2 3">DSM 17205</strain>
    </source>
</reference>
<name>A0ABX5PYC0_9FLAO</name>
<feature type="transmembrane region" description="Helical" evidence="1">
    <location>
        <begin position="80"/>
        <end position="97"/>
    </location>
</feature>
<dbReference type="Proteomes" id="UP000248584">
    <property type="component" value="Unassembled WGS sequence"/>
</dbReference>